<dbReference type="GO" id="GO:0005634">
    <property type="term" value="C:nucleus"/>
    <property type="evidence" value="ECO:0007669"/>
    <property type="project" value="UniProtKB-SubCell"/>
</dbReference>
<evidence type="ECO:0000256" key="1">
    <source>
        <dbReference type="ARBA" id="ARBA00004123"/>
    </source>
</evidence>
<evidence type="ECO:0000256" key="3">
    <source>
        <dbReference type="ARBA" id="ARBA00023125"/>
    </source>
</evidence>
<dbReference type="InterPro" id="IPR036638">
    <property type="entry name" value="HLH_DNA-bd_sf"/>
</dbReference>
<dbReference type="Proteomes" id="UP000681720">
    <property type="component" value="Unassembled WGS sequence"/>
</dbReference>
<dbReference type="PANTHER" id="PTHR11793:SF13">
    <property type="entry name" value="PROTEIN DAUGHTERLESS"/>
    <property type="match status" value="1"/>
</dbReference>
<dbReference type="GO" id="GO:0046983">
    <property type="term" value="F:protein dimerization activity"/>
    <property type="evidence" value="ECO:0007669"/>
    <property type="project" value="InterPro"/>
</dbReference>
<evidence type="ECO:0000256" key="5">
    <source>
        <dbReference type="ARBA" id="ARBA00023242"/>
    </source>
</evidence>
<evidence type="ECO:0000313" key="9">
    <source>
        <dbReference type="Proteomes" id="UP000681720"/>
    </source>
</evidence>
<proteinExistence type="predicted"/>
<dbReference type="GO" id="GO:0000785">
    <property type="term" value="C:chromatin"/>
    <property type="evidence" value="ECO:0007669"/>
    <property type="project" value="TreeGrafter"/>
</dbReference>
<dbReference type="GO" id="GO:0005667">
    <property type="term" value="C:transcription regulator complex"/>
    <property type="evidence" value="ECO:0007669"/>
    <property type="project" value="TreeGrafter"/>
</dbReference>
<dbReference type="Gene3D" id="4.10.280.10">
    <property type="entry name" value="Helix-loop-helix DNA-binding domain"/>
    <property type="match status" value="1"/>
</dbReference>
<dbReference type="PANTHER" id="PTHR11793">
    <property type="entry name" value="BASIC HELIX-LOOP-HELIX TRANSCRIPTION FACTOR"/>
    <property type="match status" value="1"/>
</dbReference>
<keyword evidence="4" id="KW-0804">Transcription</keyword>
<comment type="caution">
    <text evidence="8">The sequence shown here is derived from an EMBL/GenBank/DDBJ whole genome shotgun (WGS) entry which is preliminary data.</text>
</comment>
<keyword evidence="3" id="KW-0238">DNA-binding</keyword>
<dbReference type="Pfam" id="PF00010">
    <property type="entry name" value="HLH"/>
    <property type="match status" value="1"/>
</dbReference>
<gene>
    <name evidence="7" type="ORF">BYL167_LOCUS42624</name>
    <name evidence="8" type="ORF">GIL414_LOCUS43879</name>
</gene>
<protein>
    <recommendedName>
        <fullName evidence="6">BHLH domain-containing protein</fullName>
    </recommendedName>
</protein>
<organism evidence="8 9">
    <name type="scientific">Rotaria magnacalcarata</name>
    <dbReference type="NCBI Taxonomy" id="392030"/>
    <lineage>
        <taxon>Eukaryota</taxon>
        <taxon>Metazoa</taxon>
        <taxon>Spiralia</taxon>
        <taxon>Gnathifera</taxon>
        <taxon>Rotifera</taxon>
        <taxon>Eurotatoria</taxon>
        <taxon>Bdelloidea</taxon>
        <taxon>Philodinida</taxon>
        <taxon>Philodinidae</taxon>
        <taxon>Rotaria</taxon>
    </lineage>
</organism>
<dbReference type="SUPFAM" id="SSF47459">
    <property type="entry name" value="HLH, helix-loop-helix DNA-binding domain"/>
    <property type="match status" value="1"/>
</dbReference>
<dbReference type="EMBL" id="CAJOBH010111206">
    <property type="protein sequence ID" value="CAF4661965.1"/>
    <property type="molecule type" value="Genomic_DNA"/>
</dbReference>
<dbReference type="GO" id="GO:0000981">
    <property type="term" value="F:DNA-binding transcription factor activity, RNA polymerase II-specific"/>
    <property type="evidence" value="ECO:0007669"/>
    <property type="project" value="TreeGrafter"/>
</dbReference>
<dbReference type="GO" id="GO:0000978">
    <property type="term" value="F:RNA polymerase II cis-regulatory region sequence-specific DNA binding"/>
    <property type="evidence" value="ECO:0007669"/>
    <property type="project" value="TreeGrafter"/>
</dbReference>
<feature type="domain" description="BHLH" evidence="6">
    <location>
        <begin position="11"/>
        <end position="58"/>
    </location>
</feature>
<dbReference type="InterPro" id="IPR011598">
    <property type="entry name" value="bHLH_dom"/>
</dbReference>
<name>A0A8S3AGU2_9BILA</name>
<accession>A0A8S3AGU2</accession>
<dbReference type="InterPro" id="IPR051098">
    <property type="entry name" value="NeuroDiff_E-box_TFs"/>
</dbReference>
<evidence type="ECO:0000313" key="8">
    <source>
        <dbReference type="EMBL" id="CAF4721666.1"/>
    </source>
</evidence>
<dbReference type="EMBL" id="CAJOBJ010131104">
    <property type="protein sequence ID" value="CAF4721666.1"/>
    <property type="molecule type" value="Genomic_DNA"/>
</dbReference>
<comment type="subcellular location">
    <subcellularLocation>
        <location evidence="1">Nucleus</location>
    </subcellularLocation>
</comment>
<sequence length="58" mass="6875">TPEERERREKDRRAANNARERLRVRDINDAFKELGRMCSIHMRNDKPVTKLGVLQQAV</sequence>
<dbReference type="AlphaFoldDB" id="A0A8S3AGU2"/>
<keyword evidence="2" id="KW-0805">Transcription regulation</keyword>
<evidence type="ECO:0000256" key="4">
    <source>
        <dbReference type="ARBA" id="ARBA00023163"/>
    </source>
</evidence>
<feature type="non-terminal residue" evidence="8">
    <location>
        <position position="58"/>
    </location>
</feature>
<evidence type="ECO:0000259" key="6">
    <source>
        <dbReference type="PROSITE" id="PS50888"/>
    </source>
</evidence>
<dbReference type="PROSITE" id="PS50888">
    <property type="entry name" value="BHLH"/>
    <property type="match status" value="1"/>
</dbReference>
<reference evidence="8" key="1">
    <citation type="submission" date="2021-02" db="EMBL/GenBank/DDBJ databases">
        <authorList>
            <person name="Nowell W R."/>
        </authorList>
    </citation>
    <scope>NUCLEOTIDE SEQUENCE</scope>
</reference>
<dbReference type="Proteomes" id="UP000681967">
    <property type="component" value="Unassembled WGS sequence"/>
</dbReference>
<feature type="non-terminal residue" evidence="8">
    <location>
        <position position="1"/>
    </location>
</feature>
<evidence type="ECO:0000256" key="2">
    <source>
        <dbReference type="ARBA" id="ARBA00023015"/>
    </source>
</evidence>
<keyword evidence="5" id="KW-0539">Nucleus</keyword>
<evidence type="ECO:0000313" key="7">
    <source>
        <dbReference type="EMBL" id="CAF4661965.1"/>
    </source>
</evidence>